<comment type="caution">
    <text evidence="1">The sequence shown here is derived from an EMBL/GenBank/DDBJ whole genome shotgun (WGS) entry which is preliminary data.</text>
</comment>
<sequence length="799" mass="87521">MSAWARRTTLALLLTGSWASVALATTIELSAEELRWIKAHPQLRVGVHDDLIPFEYMEDGQLQGRSSHFFDAVNRETGLTFSYVAGSNQLTREAWLREGQVDLLSSYFHFKGSPLPSTLKVLSYHTTSPIIVTRVDAADAFDLDQLQGKTVVIPAVAHYEAIFKDRKINAKLIKSGSALEMLNLVKNGHADAVVASGTFLMPYLYRKFQGILETSGVVGSEQLDVSLAVRSEQTVLLSILEKVLNVTSAQQRDDSHELWYHDLPPDQLSLLSISNHYLHVVLLAALMLIGLCVLVYRSLLQRRRAVRNEQEKTQLLAVMSHEIRSPMNAVLAAMELLGHTRLNEQQRHFADLANSGANALLRLLDNVLDVSRLETGQLRLSLEPTDVGALLRGVAGLQRLRAREKNLALNLRIEPQLPLLLLDSTRLGQVFHNLLSNAIKFTDAGHVDVHLRLLVEEGGDAQLQIEVRDTGIGISEAVQASLFRPYAQASHSYKRSGGTGLGLVICRQLMDLMSGSLALDSELGVGTAITILLPVTRASRPLSASVVTTLPPSMAIPCGLQVLVVEDTLANQEVLRAQISGFGCRPVVAADAAQARALFRESRYDLILMDCDLPDQDGYSLVRELRELEPQLCRGHCPIIAISALTGTEHLERCFAAGMDGALSKPIGLDRLREVIETWCDVTLAAPSAALMTPTLDQAAINREMARDVGSLVKAMALFDRKAALHAAHRLNGAALIMEWEALARDSKTLEQLLRAEVAWDTPAYLAALQALVEHWSALSGGMALDVLPMGRNHRAAPL</sequence>
<name>A0ACC7LP60_9PSED</name>
<keyword evidence="1" id="KW-0067">ATP-binding</keyword>
<accession>A0ACC7LP60</accession>
<organism evidence="1 2">
    <name type="scientific">Pseudomonas caricapapayae</name>
    <dbReference type="NCBI Taxonomy" id="46678"/>
    <lineage>
        <taxon>Bacteria</taxon>
        <taxon>Pseudomonadati</taxon>
        <taxon>Pseudomonadota</taxon>
        <taxon>Gammaproteobacteria</taxon>
        <taxon>Pseudomonadales</taxon>
        <taxon>Pseudomonadaceae</taxon>
        <taxon>Pseudomonas</taxon>
    </lineage>
</organism>
<protein>
    <submittedName>
        <fullName evidence="1">ATP-binding protein</fullName>
    </submittedName>
</protein>
<dbReference type="Proteomes" id="UP001615411">
    <property type="component" value="Unassembled WGS sequence"/>
</dbReference>
<dbReference type="EMBL" id="JBIUGF010000003">
    <property type="protein sequence ID" value="MFJ1336863.1"/>
    <property type="molecule type" value="Genomic_DNA"/>
</dbReference>
<evidence type="ECO:0000313" key="2">
    <source>
        <dbReference type="Proteomes" id="UP001615411"/>
    </source>
</evidence>
<keyword evidence="2" id="KW-1185">Reference proteome</keyword>
<reference evidence="1" key="1">
    <citation type="submission" date="2024-10" db="EMBL/GenBank/DDBJ databases">
        <title>Aeromonas and Pseudomonas from the Cagarras Archipelago, Rio de Janeiro, Brazil.</title>
        <authorList>
            <person name="Canellas A.L.B."/>
            <person name="Laport M.S."/>
        </authorList>
    </citation>
    <scope>NUCLEOTIDE SEQUENCE</scope>
    <source>
        <strain evidence="1">ACP-7</strain>
    </source>
</reference>
<evidence type="ECO:0000313" key="1">
    <source>
        <dbReference type="EMBL" id="MFJ1336863.1"/>
    </source>
</evidence>
<gene>
    <name evidence="1" type="ORF">ACIKP7_01830</name>
</gene>
<keyword evidence="1" id="KW-0547">Nucleotide-binding</keyword>
<proteinExistence type="predicted"/>